<dbReference type="AlphaFoldDB" id="A0AAJ8E0Z2"/>
<feature type="region of interest" description="Disordered" evidence="1">
    <location>
        <begin position="1"/>
        <end position="35"/>
    </location>
</feature>
<dbReference type="RefSeq" id="XP_059602992.1">
    <property type="nucleotide sequence ID" value="XM_059745875.1"/>
</dbReference>
<feature type="compositionally biased region" description="Basic and acidic residues" evidence="1">
    <location>
        <begin position="290"/>
        <end position="303"/>
    </location>
</feature>
<gene>
    <name evidence="2" type="ORF">An18g06200</name>
</gene>
<dbReference type="GeneID" id="84593763"/>
<feature type="compositionally biased region" description="Polar residues" evidence="1">
    <location>
        <begin position="204"/>
        <end position="216"/>
    </location>
</feature>
<dbReference type="VEuPathDB" id="FungiDB:An18g06200"/>
<organism evidence="2">
    <name type="scientific">Aspergillus niger</name>
    <dbReference type="NCBI Taxonomy" id="5061"/>
    <lineage>
        <taxon>Eukaryota</taxon>
        <taxon>Fungi</taxon>
        <taxon>Dikarya</taxon>
        <taxon>Ascomycota</taxon>
        <taxon>Pezizomycotina</taxon>
        <taxon>Eurotiomycetes</taxon>
        <taxon>Eurotiomycetidae</taxon>
        <taxon>Eurotiales</taxon>
        <taxon>Aspergillaceae</taxon>
        <taxon>Aspergillus</taxon>
        <taxon>Aspergillus subgen. Circumdati</taxon>
    </lineage>
</organism>
<name>A0AAJ8E0Z2_ASPNG</name>
<feature type="region of interest" description="Disordered" evidence="1">
    <location>
        <begin position="281"/>
        <end position="306"/>
    </location>
</feature>
<protein>
    <submittedName>
        <fullName evidence="2">Uncharacterized protein</fullName>
    </submittedName>
</protein>
<feature type="region of interest" description="Disordered" evidence="1">
    <location>
        <begin position="201"/>
        <end position="222"/>
    </location>
</feature>
<evidence type="ECO:0000256" key="1">
    <source>
        <dbReference type="SAM" id="MobiDB-lite"/>
    </source>
</evidence>
<sequence>MVRLPLHVPEQGETDVRRNNAKRRGGQNGVNLKADGTSSGVRLIAQTGGEIKGRSIGPKRHHEPGKSVLIVHEERGWSAWPGLKKYGLKEGDAENPFALVGQTKTWSLSEHPVNEQLAGIVREAQRTRLTAQWAAVNRRLMIAVRLQDPTQGGGEWLEVGGRKGRMLEECLGRGEERAIRNLGIGKDEKIWCVLESKRREESRNQQAKTTEPQNHSQGDRRVYTNSDRLLRAPFRCVAGKPWIGPQWPWLAIVLWASVAIVGRRRHAVEWLLRKVSTAAHRPSPTQQARMETDREAGRTRELGEGTSGDWRGRCLDSDRLDWSNTDASPHRIDRAPFLYCFVNALCDPSIPVVIPLQGPSGRSCCASMREGTQDIENLAVALLGYWTAPPVLMMTILATFLSGADVRSTWLQRQPTGTLPPSTLMVFFLGSVQLDRIKNAIRAGGSPALFRGKLQRRRGFQGRHFATLGTILDEISVFLTSRPTAELN</sequence>
<proteinExistence type="predicted"/>
<dbReference type="KEGG" id="ang:An18g06200"/>
<accession>A0AAJ8E0Z2</accession>
<evidence type="ECO:0000313" key="2">
    <source>
        <dbReference type="RefSeq" id="XP_059602992.1"/>
    </source>
</evidence>
<reference evidence="2" key="2">
    <citation type="submission" date="2025-08" db="UniProtKB">
        <authorList>
            <consortium name="RefSeq"/>
        </authorList>
    </citation>
    <scope>IDENTIFICATION</scope>
</reference>
<reference evidence="2" key="1">
    <citation type="submission" date="2025-02" db="EMBL/GenBank/DDBJ databases">
        <authorList>
            <consortium name="NCBI Genome Project"/>
        </authorList>
    </citation>
    <scope>NUCLEOTIDE SEQUENCE</scope>
</reference>